<evidence type="ECO:0000313" key="1">
    <source>
        <dbReference type="EMBL" id="GBP71164.1"/>
    </source>
</evidence>
<evidence type="ECO:0000313" key="2">
    <source>
        <dbReference type="Proteomes" id="UP000299102"/>
    </source>
</evidence>
<dbReference type="AlphaFoldDB" id="A0A4C1Y8C3"/>
<comment type="caution">
    <text evidence="1">The sequence shown here is derived from an EMBL/GenBank/DDBJ whole genome shotgun (WGS) entry which is preliminary data.</text>
</comment>
<protein>
    <submittedName>
        <fullName evidence="1">Uncharacterized protein</fullName>
    </submittedName>
</protein>
<dbReference type="EMBL" id="BGZK01001099">
    <property type="protein sequence ID" value="GBP71164.1"/>
    <property type="molecule type" value="Genomic_DNA"/>
</dbReference>
<accession>A0A4C1Y8C3</accession>
<dbReference type="Proteomes" id="UP000299102">
    <property type="component" value="Unassembled WGS sequence"/>
</dbReference>
<reference evidence="1 2" key="1">
    <citation type="journal article" date="2019" name="Commun. Biol.">
        <title>The bagworm genome reveals a unique fibroin gene that provides high tensile strength.</title>
        <authorList>
            <person name="Kono N."/>
            <person name="Nakamura H."/>
            <person name="Ohtoshi R."/>
            <person name="Tomita M."/>
            <person name="Numata K."/>
            <person name="Arakawa K."/>
        </authorList>
    </citation>
    <scope>NUCLEOTIDE SEQUENCE [LARGE SCALE GENOMIC DNA]</scope>
</reference>
<name>A0A4C1Y8C3_EUMVA</name>
<proteinExistence type="predicted"/>
<keyword evidence="2" id="KW-1185">Reference proteome</keyword>
<sequence>MSHRSRQPVVAHIFSYKRAIAAPMKTCLPRKCYADRIDGISKKGYLLSTRNRRAGLKKIDGCQRSRRDVQRPYHVEICSLCLPFRETGRIVFELKIPITYGLTDDFLCRTTRSVPMRDNIKPSVTDAVYAWATTIVSNPQLAPDKRDTLKVRVSQNLSRLWDVSVLWVSFSFCTILKSRSHPTEPLNICLGYSAPSRSLRPLVTYIISRAGNCSNLRYGECAGVFGGRSDDAVSFWLS</sequence>
<organism evidence="1 2">
    <name type="scientific">Eumeta variegata</name>
    <name type="common">Bagworm moth</name>
    <name type="synonym">Eumeta japonica</name>
    <dbReference type="NCBI Taxonomy" id="151549"/>
    <lineage>
        <taxon>Eukaryota</taxon>
        <taxon>Metazoa</taxon>
        <taxon>Ecdysozoa</taxon>
        <taxon>Arthropoda</taxon>
        <taxon>Hexapoda</taxon>
        <taxon>Insecta</taxon>
        <taxon>Pterygota</taxon>
        <taxon>Neoptera</taxon>
        <taxon>Endopterygota</taxon>
        <taxon>Lepidoptera</taxon>
        <taxon>Glossata</taxon>
        <taxon>Ditrysia</taxon>
        <taxon>Tineoidea</taxon>
        <taxon>Psychidae</taxon>
        <taxon>Oiketicinae</taxon>
        <taxon>Eumeta</taxon>
    </lineage>
</organism>
<gene>
    <name evidence="1" type="ORF">EVAR_89510_1</name>
</gene>